<proteinExistence type="predicted"/>
<dbReference type="EMBL" id="JBHTMM010000039">
    <property type="protein sequence ID" value="MFD1309579.1"/>
    <property type="molecule type" value="Genomic_DNA"/>
</dbReference>
<reference evidence="2" key="1">
    <citation type="journal article" date="2019" name="Int. J. Syst. Evol. Microbiol.">
        <title>The Global Catalogue of Microorganisms (GCM) 10K type strain sequencing project: providing services to taxonomists for standard genome sequencing and annotation.</title>
        <authorList>
            <consortium name="The Broad Institute Genomics Platform"/>
            <consortium name="The Broad Institute Genome Sequencing Center for Infectious Disease"/>
            <person name="Wu L."/>
            <person name="Ma J."/>
        </authorList>
    </citation>
    <scope>NUCLEOTIDE SEQUENCE [LARGE SCALE GENOMIC DNA]</scope>
    <source>
        <strain evidence="2">CGMCC 4.7020</strain>
    </source>
</reference>
<dbReference type="Proteomes" id="UP001597058">
    <property type="component" value="Unassembled WGS sequence"/>
</dbReference>
<keyword evidence="2" id="KW-1185">Reference proteome</keyword>
<accession>A0ABW3XKN5</accession>
<sequence>MSYELSAVIGDAELLRGVSRAVAAARAAPLGQGLSLIPMTGALFDAVAEDGVGDEFSAVKLGRHRHGDQWIA</sequence>
<protein>
    <submittedName>
        <fullName evidence="1">Uncharacterized protein</fullName>
    </submittedName>
</protein>
<evidence type="ECO:0000313" key="1">
    <source>
        <dbReference type="EMBL" id="MFD1309579.1"/>
    </source>
</evidence>
<comment type="caution">
    <text evidence="1">The sequence shown here is derived from an EMBL/GenBank/DDBJ whole genome shotgun (WGS) entry which is preliminary data.</text>
</comment>
<gene>
    <name evidence="1" type="ORF">ACFQ5X_27445</name>
</gene>
<name>A0ABW3XKN5_9ACTN</name>
<dbReference type="RefSeq" id="WP_381241964.1">
    <property type="nucleotide sequence ID" value="NZ_JBHSKH010000103.1"/>
</dbReference>
<organism evidence="1 2">
    <name type="scientific">Streptomyces kaempferi</name>
    <dbReference type="NCBI Taxonomy" id="333725"/>
    <lineage>
        <taxon>Bacteria</taxon>
        <taxon>Bacillati</taxon>
        <taxon>Actinomycetota</taxon>
        <taxon>Actinomycetes</taxon>
        <taxon>Kitasatosporales</taxon>
        <taxon>Streptomycetaceae</taxon>
        <taxon>Streptomyces</taxon>
    </lineage>
</organism>
<evidence type="ECO:0000313" key="2">
    <source>
        <dbReference type="Proteomes" id="UP001597058"/>
    </source>
</evidence>